<sequence>MKSIDDGHPVIVKAAKECALELEQDAMKLTGKYSGLKKIISRVTGYAS</sequence>
<proteinExistence type="predicted"/>
<protein>
    <submittedName>
        <fullName evidence="1">Uncharacterized protein</fullName>
    </submittedName>
</protein>
<name>A0A486XVG4_9GAMM</name>
<dbReference type="AlphaFoldDB" id="A0A486XVG4"/>
<gene>
    <name evidence="1" type="ORF">BAL341_2987</name>
</gene>
<organism evidence="1">
    <name type="scientific">Rheinheimera sp. BAL341</name>
    <dbReference type="NCBI Taxonomy" id="1708203"/>
    <lineage>
        <taxon>Bacteria</taxon>
        <taxon>Pseudomonadati</taxon>
        <taxon>Pseudomonadota</taxon>
        <taxon>Gammaproteobacteria</taxon>
        <taxon>Chromatiales</taxon>
        <taxon>Chromatiaceae</taxon>
        <taxon>Rheinheimera</taxon>
    </lineage>
</organism>
<dbReference type="EMBL" id="CAAJGR010000014">
    <property type="protein sequence ID" value="VHO05909.1"/>
    <property type="molecule type" value="Genomic_DNA"/>
</dbReference>
<evidence type="ECO:0000313" key="1">
    <source>
        <dbReference type="EMBL" id="VHO05909.1"/>
    </source>
</evidence>
<reference evidence="1" key="1">
    <citation type="submission" date="2019-04" db="EMBL/GenBank/DDBJ databases">
        <authorList>
            <person name="Brambilla D."/>
        </authorList>
    </citation>
    <scope>NUCLEOTIDE SEQUENCE</scope>
    <source>
        <strain evidence="1">BAL1</strain>
    </source>
</reference>
<accession>A0A486XVG4</accession>